<comment type="cofactor">
    <cofactor evidence="7 10">
        <name>Mg(2+)</name>
        <dbReference type="ChEBI" id="CHEBI:18420"/>
    </cofactor>
    <text evidence="7 10">Binds 1 Mg(2+) ion per subunit.</text>
</comment>
<dbReference type="NCBIfam" id="TIGR00222">
    <property type="entry name" value="panB"/>
    <property type="match status" value="1"/>
</dbReference>
<feature type="binding site" evidence="7 10">
    <location>
        <position position="114"/>
    </location>
    <ligand>
        <name>Mg(2+)</name>
        <dbReference type="ChEBI" id="CHEBI:18420"/>
    </ligand>
</feature>
<dbReference type="GO" id="GO:0003864">
    <property type="term" value="F:3-methyl-2-oxobutanoate hydroxymethyltransferase activity"/>
    <property type="evidence" value="ECO:0007669"/>
    <property type="project" value="UniProtKB-UniRule"/>
</dbReference>
<evidence type="ECO:0000313" key="14">
    <source>
        <dbReference type="Proteomes" id="UP000254100"/>
    </source>
</evidence>
<dbReference type="InterPro" id="IPR015813">
    <property type="entry name" value="Pyrv/PenolPyrv_kinase-like_dom"/>
</dbReference>
<protein>
    <recommendedName>
        <fullName evidence="7">3-methyl-2-oxobutanoate hydroxymethyltransferase</fullName>
        <ecNumber evidence="7">2.1.2.11</ecNumber>
    </recommendedName>
    <alternativeName>
        <fullName evidence="7">Ketopantoate hydroxymethyltransferase</fullName>
        <shortName evidence="7">KPHMT</shortName>
    </alternativeName>
</protein>
<dbReference type="GO" id="GO:0008168">
    <property type="term" value="F:methyltransferase activity"/>
    <property type="evidence" value="ECO:0007669"/>
    <property type="project" value="UniProtKB-KW"/>
</dbReference>
<dbReference type="Pfam" id="PF02548">
    <property type="entry name" value="Pantoate_transf"/>
    <property type="match status" value="1"/>
</dbReference>
<evidence type="ECO:0000256" key="4">
    <source>
        <dbReference type="ARBA" id="ARBA00022655"/>
    </source>
</evidence>
<dbReference type="PANTHER" id="PTHR20881">
    <property type="entry name" value="3-METHYL-2-OXOBUTANOATE HYDROXYMETHYLTRANSFERASE"/>
    <property type="match status" value="1"/>
</dbReference>
<evidence type="ECO:0000256" key="9">
    <source>
        <dbReference type="PIRSR" id="PIRSR000388-2"/>
    </source>
</evidence>
<keyword evidence="7" id="KW-0963">Cytoplasm</keyword>
<evidence type="ECO:0000256" key="10">
    <source>
        <dbReference type="PIRSR" id="PIRSR000388-3"/>
    </source>
</evidence>
<dbReference type="PANTHER" id="PTHR20881:SF0">
    <property type="entry name" value="3-METHYL-2-OXOBUTANOATE HYDROXYMETHYLTRANSFERASE"/>
    <property type="match status" value="1"/>
</dbReference>
<evidence type="ECO:0000256" key="6">
    <source>
        <dbReference type="ARBA" id="ARBA00056497"/>
    </source>
</evidence>
<dbReference type="CDD" id="cd06557">
    <property type="entry name" value="KPHMT-like"/>
    <property type="match status" value="1"/>
</dbReference>
<comment type="similarity">
    <text evidence="2 7">Belongs to the PanB family.</text>
</comment>
<evidence type="ECO:0000256" key="5">
    <source>
        <dbReference type="ARBA" id="ARBA00022679"/>
    </source>
</evidence>
<proteinExistence type="inferred from homology"/>
<comment type="catalytic activity">
    <reaction evidence="7">
        <text>(6R)-5,10-methylene-5,6,7,8-tetrahydrofolate + 3-methyl-2-oxobutanoate + H2O = 2-dehydropantoate + (6S)-5,6,7,8-tetrahydrofolate</text>
        <dbReference type="Rhea" id="RHEA:11824"/>
        <dbReference type="ChEBI" id="CHEBI:11561"/>
        <dbReference type="ChEBI" id="CHEBI:11851"/>
        <dbReference type="ChEBI" id="CHEBI:15377"/>
        <dbReference type="ChEBI" id="CHEBI:15636"/>
        <dbReference type="ChEBI" id="CHEBI:57453"/>
        <dbReference type="EC" id="2.1.2.11"/>
    </reaction>
</comment>
<dbReference type="Gene3D" id="3.20.20.60">
    <property type="entry name" value="Phosphoenolpyruvate-binding domains"/>
    <property type="match status" value="1"/>
</dbReference>
<evidence type="ECO:0000256" key="3">
    <source>
        <dbReference type="ARBA" id="ARBA00011424"/>
    </source>
</evidence>
<feature type="binding site" evidence="7 10">
    <location>
        <position position="82"/>
    </location>
    <ligand>
        <name>Mg(2+)</name>
        <dbReference type="ChEBI" id="CHEBI:18420"/>
    </ligand>
</feature>
<dbReference type="EMBL" id="UHDT01000001">
    <property type="protein sequence ID" value="SUM58536.1"/>
    <property type="molecule type" value="Genomic_DNA"/>
</dbReference>
<comment type="pathway">
    <text evidence="1 7">Cofactor biosynthesis; (R)-pantothenate biosynthesis; (R)-pantoate from 3-methyl-2-oxobutanoate: step 1/2.</text>
</comment>
<gene>
    <name evidence="7 12" type="primary">panB</name>
    <name evidence="12" type="ORF">NCTC13832_02289</name>
    <name evidence="11" type="ORF">TP70_05295</name>
</gene>
<evidence type="ECO:0000313" key="12">
    <source>
        <dbReference type="EMBL" id="SUM58536.1"/>
    </source>
</evidence>
<dbReference type="PIRSF" id="PIRSF000388">
    <property type="entry name" value="Pantoate_hydroxy_MeTrfase"/>
    <property type="match status" value="1"/>
</dbReference>
<feature type="binding site" evidence="7 9">
    <location>
        <begin position="43"/>
        <end position="44"/>
    </location>
    <ligand>
        <name>3-methyl-2-oxobutanoate</name>
        <dbReference type="ChEBI" id="CHEBI:11851"/>
    </ligand>
</feature>
<feature type="binding site" evidence="7 10">
    <location>
        <position position="43"/>
    </location>
    <ligand>
        <name>Mg(2+)</name>
        <dbReference type="ChEBI" id="CHEBI:18420"/>
    </ligand>
</feature>
<dbReference type="GO" id="GO:0032259">
    <property type="term" value="P:methylation"/>
    <property type="evidence" value="ECO:0007669"/>
    <property type="project" value="UniProtKB-KW"/>
</dbReference>
<keyword evidence="4 7" id="KW-0566">Pantothenate biosynthesis</keyword>
<evidence type="ECO:0000256" key="8">
    <source>
        <dbReference type="PIRSR" id="PIRSR000388-1"/>
    </source>
</evidence>
<reference evidence="12 14" key="2">
    <citation type="submission" date="2018-06" db="EMBL/GenBank/DDBJ databases">
        <authorList>
            <consortium name="Pathogen Informatics"/>
            <person name="Doyle S."/>
        </authorList>
    </citation>
    <scope>NUCLEOTIDE SEQUENCE [LARGE SCALE GENOMIC DNA]</scope>
    <source>
        <strain evidence="12 14">NCTC13832</strain>
    </source>
</reference>
<feature type="binding site" evidence="7 9">
    <location>
        <position position="82"/>
    </location>
    <ligand>
        <name>3-methyl-2-oxobutanoate</name>
        <dbReference type="ChEBI" id="CHEBI:11851"/>
    </ligand>
</feature>
<keyword evidence="12" id="KW-0489">Methyltransferase</keyword>
<comment type="subcellular location">
    <subcellularLocation>
        <location evidence="7">Cytoplasm</location>
    </subcellularLocation>
</comment>
<dbReference type="SUPFAM" id="SSF51621">
    <property type="entry name" value="Phosphoenolpyruvate/pyruvate domain"/>
    <property type="match status" value="1"/>
</dbReference>
<dbReference type="Proteomes" id="UP000254100">
    <property type="component" value="Unassembled WGS sequence"/>
</dbReference>
<dbReference type="HAMAP" id="MF_00156">
    <property type="entry name" value="PanB"/>
    <property type="match status" value="1"/>
</dbReference>
<dbReference type="EMBL" id="JXWY01000033">
    <property type="protein sequence ID" value="KIX90894.1"/>
    <property type="molecule type" value="Genomic_DNA"/>
</dbReference>
<evidence type="ECO:0000256" key="7">
    <source>
        <dbReference type="HAMAP-Rule" id="MF_00156"/>
    </source>
</evidence>
<evidence type="ECO:0000256" key="2">
    <source>
        <dbReference type="ARBA" id="ARBA00008676"/>
    </source>
</evidence>
<feature type="binding site" evidence="7 9">
    <location>
        <position position="112"/>
    </location>
    <ligand>
        <name>3-methyl-2-oxobutanoate</name>
        <dbReference type="ChEBI" id="CHEBI:11851"/>
    </ligand>
</feature>
<dbReference type="FunFam" id="3.20.20.60:FF:000003">
    <property type="entry name" value="3-methyl-2-oxobutanoate hydroxymethyltransferase"/>
    <property type="match status" value="1"/>
</dbReference>
<comment type="subunit">
    <text evidence="3 7">Homodecamer; pentamer of dimers.</text>
</comment>
<keyword evidence="13" id="KW-1185">Reference proteome</keyword>
<feature type="active site" description="Proton acceptor" evidence="7 8">
    <location>
        <position position="179"/>
    </location>
</feature>
<dbReference type="GO" id="GO:0015940">
    <property type="term" value="P:pantothenate biosynthetic process"/>
    <property type="evidence" value="ECO:0007669"/>
    <property type="project" value="UniProtKB-UniRule"/>
</dbReference>
<dbReference type="STRING" id="569857.TP70_05295"/>
<dbReference type="GO" id="GO:0005737">
    <property type="term" value="C:cytoplasm"/>
    <property type="evidence" value="ECO:0007669"/>
    <property type="project" value="UniProtKB-SubCell"/>
</dbReference>
<evidence type="ECO:0000313" key="11">
    <source>
        <dbReference type="EMBL" id="KIX90894.1"/>
    </source>
</evidence>
<dbReference type="EC" id="2.1.2.11" evidence="7"/>
<dbReference type="GO" id="GO:0000287">
    <property type="term" value="F:magnesium ion binding"/>
    <property type="evidence" value="ECO:0007669"/>
    <property type="project" value="TreeGrafter"/>
</dbReference>
<comment type="function">
    <text evidence="6 7">Catalyzes the reversible reaction in which hydroxymethyl group from 5,10-methylenetetrahydrofolate is transferred onto alpha-ketoisovalerate to form ketopantoate.</text>
</comment>
<dbReference type="AlphaFoldDB" id="A0A0D6XQ21"/>
<evidence type="ECO:0000256" key="1">
    <source>
        <dbReference type="ARBA" id="ARBA00005033"/>
    </source>
</evidence>
<reference evidence="11 13" key="1">
    <citation type="submission" date="2015-01" db="EMBL/GenBank/DDBJ databases">
        <authorList>
            <person name="Guo J."/>
        </authorList>
    </citation>
    <scope>NUCLEOTIDE SEQUENCE [LARGE SCALE GENOMIC DNA]</scope>
    <source>
        <strain evidence="11 13">DSM 22147</strain>
    </source>
</reference>
<dbReference type="OrthoDB" id="9781789at2"/>
<dbReference type="Proteomes" id="UP000032366">
    <property type="component" value="Unassembled WGS sequence"/>
</dbReference>
<keyword evidence="5 7" id="KW-0808">Transferase</keyword>
<keyword evidence="7 10" id="KW-0460">Magnesium</keyword>
<dbReference type="InterPro" id="IPR003700">
    <property type="entry name" value="Pantoate_hydroxy_MeTrfase"/>
</dbReference>
<keyword evidence="7 10" id="KW-0479">Metal-binding</keyword>
<organism evidence="12 14">
    <name type="scientific">Staphylococcus microti</name>
    <dbReference type="NCBI Taxonomy" id="569857"/>
    <lineage>
        <taxon>Bacteria</taxon>
        <taxon>Bacillati</taxon>
        <taxon>Bacillota</taxon>
        <taxon>Bacilli</taxon>
        <taxon>Bacillales</taxon>
        <taxon>Staphylococcaceae</taxon>
        <taxon>Staphylococcus</taxon>
    </lineage>
</organism>
<accession>A0A0D6XQ21</accession>
<sequence>MKKLRDLQQMKDAHEKISMVTAYDYPSAKQVEAAGIDMILVGDSLGMTVLGYESTVEVTLDDMLHHGKAVRRGAPNTFVVVDMPFGTVGIDLATDLKNAKVLYQQSGANALKVEGGHLTSFIQQATYLGIPIVGHLGLTPQSVGVMGYRMQGATKEDAQKLIDDAQAVAQAGAVALVLEAVPSDLAQHISEQIEIPVIGIGAGKGTDGQVLVYHDMLNYGVERTAKFVKQYGDFSNGVAALKQYGDDVKSSAFPSEQYTYQKQIMHEVEQER</sequence>
<evidence type="ECO:0000313" key="13">
    <source>
        <dbReference type="Proteomes" id="UP000032366"/>
    </source>
</evidence>
<dbReference type="UniPathway" id="UPA00028">
    <property type="reaction ID" value="UER00003"/>
</dbReference>
<dbReference type="NCBIfam" id="NF001452">
    <property type="entry name" value="PRK00311.1"/>
    <property type="match status" value="1"/>
</dbReference>
<dbReference type="InterPro" id="IPR040442">
    <property type="entry name" value="Pyrv_kinase-like_dom_sf"/>
</dbReference>
<name>A0A0D6XQ21_9STAP</name>